<protein>
    <submittedName>
        <fullName evidence="1">Uncharacterized protein</fullName>
    </submittedName>
</protein>
<reference evidence="2" key="1">
    <citation type="journal article" date="2022" name="New Phytol.">
        <title>Phylogenomic structure and speciation in an emerging model: the Sphagnum magellanicum complex (Bryophyta).</title>
        <authorList>
            <person name="Shaw A.J."/>
            <person name="Piatkowski B."/>
            <person name="Duffy A.M."/>
            <person name="Aguero B."/>
            <person name="Imwattana K."/>
            <person name="Nieto-Lugilde M."/>
            <person name="Healey A."/>
            <person name="Weston D.J."/>
            <person name="Patel M.N."/>
            <person name="Schmutz J."/>
            <person name="Grimwood J."/>
            <person name="Yavitt J.B."/>
            <person name="Hassel K."/>
            <person name="Stenoien H.K."/>
            <person name="Flatberg K.I."/>
            <person name="Bickford C.P."/>
            <person name="Hicks K.A."/>
        </authorList>
    </citation>
    <scope>NUCLEOTIDE SEQUENCE [LARGE SCALE GENOMIC DNA]</scope>
</reference>
<dbReference type="Proteomes" id="UP000828922">
    <property type="component" value="Linkage Group LG07"/>
</dbReference>
<accession>A0ACB8HKR7</accession>
<proteinExistence type="predicted"/>
<keyword evidence="2" id="KW-1185">Reference proteome</keyword>
<evidence type="ECO:0000313" key="2">
    <source>
        <dbReference type="Proteomes" id="UP000828922"/>
    </source>
</evidence>
<evidence type="ECO:0000313" key="1">
    <source>
        <dbReference type="EMBL" id="KAH9556827.1"/>
    </source>
</evidence>
<sequence>MVQFWSLRALQEDGNTLADSSVLPIHIHKGENYIGRMDLKNSSKQVSRKHVSINASSQGNLQIFVEGQNPVVVRSGSERRKLLPQMSSALHVGDVIEFLPGKLAYRLTSDSCDVTLIPTVPSSSVLVSKEGAETILSCSTTAHTSELHLPQMEKDLRLVGSSQQGMESSSSVRAVYEEEDVKEEEGRYPLLSKEKAETICRSTIAEGILVPHLQVEESISTTQVLGSRPQDSETFLQASCREEENVRKRKSQVLEDEAIARALQEEEDCAQRWEMGQFASSSHQHGFSRSSLCSVKEPKLDGMGMGASGTEEPVASQRLSSSFQLMRVRNLPQWANKGCVGIGDVIQGKVQVALLSNYMVDIGWLLGACPLLRKVPRVVVIHGESGQSLELLQNSKPRDWVLYKPPLRLSYGTHHSKAMLLVYPTGVRVIVHTANLIHVDWNNKSQGLWMQDFPWNTDACKGKKSSVFENDLVEYLTALEWPGCTTVLPEQGEVRINAAFFRKFDFSSATVRLIASVPGYHQGHNLSKWGHMKLRKVLQEQSFEQEFKGAPIVYQFSSLGSLDEKWLSELAASMQAGSTFEKEPLGHGATQFIWPTVEDIRCSLEGYAAGNAVPSPQKNVERAFLSKYWSHWQADHSGRSRAMPHIKSYVRYHDQCLAWFLLTSSNLSKAAWGSLVKSGSQLMIRSYELGVLFLPHLVRAQFESPSFSCTEDFSPLLPQQLNGQQTEKEVEKPVRHPKLVTMCWKGSASVEQGGSTMQQQDGVVVVRLPLPYALPPTKYRPEDRPWSWDRQYRQPDVYGEVWPRSVKLYSQAL</sequence>
<gene>
    <name evidence="1" type="ORF">CY35_07G050500</name>
</gene>
<comment type="caution">
    <text evidence="1">The sequence shown here is derived from an EMBL/GenBank/DDBJ whole genome shotgun (WGS) entry which is preliminary data.</text>
</comment>
<dbReference type="EMBL" id="CM038913">
    <property type="protein sequence ID" value="KAH9556827.1"/>
    <property type="molecule type" value="Genomic_DNA"/>
</dbReference>
<name>A0ACB8HKR7_9BRYO</name>
<organism evidence="1 2">
    <name type="scientific">Sphagnum magellanicum</name>
    <dbReference type="NCBI Taxonomy" id="128215"/>
    <lineage>
        <taxon>Eukaryota</taxon>
        <taxon>Viridiplantae</taxon>
        <taxon>Streptophyta</taxon>
        <taxon>Embryophyta</taxon>
        <taxon>Bryophyta</taxon>
        <taxon>Sphagnophytina</taxon>
        <taxon>Sphagnopsida</taxon>
        <taxon>Sphagnales</taxon>
        <taxon>Sphagnaceae</taxon>
        <taxon>Sphagnum</taxon>
    </lineage>
</organism>